<keyword evidence="6" id="KW-0175">Coiled coil</keyword>
<evidence type="ECO:0000256" key="4">
    <source>
        <dbReference type="ARBA" id="ARBA00022989"/>
    </source>
</evidence>
<organism evidence="10 11">
    <name type="scientific">Inmirania thermothiophila</name>
    <dbReference type="NCBI Taxonomy" id="1750597"/>
    <lineage>
        <taxon>Bacteria</taxon>
        <taxon>Pseudomonadati</taxon>
        <taxon>Pseudomonadota</taxon>
        <taxon>Gammaproteobacteria</taxon>
        <taxon>Chromatiales</taxon>
        <taxon>Ectothiorhodospiraceae</taxon>
        <taxon>Inmirania</taxon>
    </lineage>
</organism>
<evidence type="ECO:0000259" key="9">
    <source>
        <dbReference type="Pfam" id="PF13807"/>
    </source>
</evidence>
<dbReference type="Pfam" id="PF02706">
    <property type="entry name" value="Wzz"/>
    <property type="match status" value="1"/>
</dbReference>
<evidence type="ECO:0000313" key="10">
    <source>
        <dbReference type="EMBL" id="ROR34736.1"/>
    </source>
</evidence>
<feature type="transmembrane region" description="Helical" evidence="7">
    <location>
        <begin position="433"/>
        <end position="457"/>
    </location>
</feature>
<evidence type="ECO:0000256" key="3">
    <source>
        <dbReference type="ARBA" id="ARBA00022692"/>
    </source>
</evidence>
<comment type="caution">
    <text evidence="10">The sequence shown here is derived from an EMBL/GenBank/DDBJ whole genome shotgun (WGS) entry which is preliminary data.</text>
</comment>
<sequence>MTNPILEAVSELRYYTRGVWRHRWVALAVAWLVAVAGWLYVRQMPDRYEASARVFVDTRSILRPLLRGLAIEPDVNQRVAIVTRTLLSRPNLEKLARMTDQDLKAATPEAMEQLIDRLRDEIRISGGRENLYTISYEHEDPKVAKRTVQSLLNILVESALGESRRDTDTAQRFLDEQLQEYARRLDEAQKALTEFKRANVALLAVSGGSYFARLEEARAQLEQARLALREAQFRRDELARQLADAESGAAAEDDLLAAAPAAGGVATAYDGRIQALQQRLDELLLKYTEEHPDVLAVRATLQELEKRREEELAARAAGGAGAGRGSDSAFVQQLRIALSEAEANVAAARVRVQSFEAKVEELRKALDTIPRVEAELARLTRDVEVNKQNYEALLKRRETARLTEEAATSSDQVRFRIIDPPHVPLEPSAPNRLLLNAAVFLAALAAGAAAALLLVLLRPVFDEGRMLRKVTGRPVLGSVGLAMTPGRRWRTVAAALPFLILGLGLAGALAALEAHELGRIDLGQVLAAVEAVRERLL</sequence>
<feature type="domain" description="Tyrosine-protein kinase G-rich" evidence="9">
    <location>
        <begin position="374"/>
        <end position="453"/>
    </location>
</feature>
<dbReference type="AlphaFoldDB" id="A0A3N1Y7D3"/>
<dbReference type="Pfam" id="PF13807">
    <property type="entry name" value="GNVR"/>
    <property type="match status" value="1"/>
</dbReference>
<dbReference type="GO" id="GO:0005886">
    <property type="term" value="C:plasma membrane"/>
    <property type="evidence" value="ECO:0007669"/>
    <property type="project" value="UniProtKB-SubCell"/>
</dbReference>
<dbReference type="RefSeq" id="WP_123400156.1">
    <property type="nucleotide sequence ID" value="NZ_RJVI01000001.1"/>
</dbReference>
<dbReference type="NCBIfam" id="TIGR03007">
    <property type="entry name" value="pepcterm_ChnLen"/>
    <property type="match status" value="1"/>
</dbReference>
<dbReference type="InterPro" id="IPR032807">
    <property type="entry name" value="GNVR"/>
</dbReference>
<keyword evidence="5 7" id="KW-0472">Membrane</keyword>
<keyword evidence="3 7" id="KW-0812">Transmembrane</keyword>
<dbReference type="InterPro" id="IPR050445">
    <property type="entry name" value="Bact_polysacc_biosynth/exp"/>
</dbReference>
<reference evidence="10 11" key="1">
    <citation type="submission" date="2018-11" db="EMBL/GenBank/DDBJ databases">
        <title>Genomic Encyclopedia of Type Strains, Phase IV (KMG-IV): sequencing the most valuable type-strain genomes for metagenomic binning, comparative biology and taxonomic classification.</title>
        <authorList>
            <person name="Goeker M."/>
        </authorList>
    </citation>
    <scope>NUCLEOTIDE SEQUENCE [LARGE SCALE GENOMIC DNA]</scope>
    <source>
        <strain evidence="10 11">DSM 100275</strain>
    </source>
</reference>
<keyword evidence="11" id="KW-1185">Reference proteome</keyword>
<evidence type="ECO:0000313" key="11">
    <source>
        <dbReference type="Proteomes" id="UP000276634"/>
    </source>
</evidence>
<evidence type="ECO:0000259" key="8">
    <source>
        <dbReference type="Pfam" id="PF02706"/>
    </source>
</evidence>
<dbReference type="PANTHER" id="PTHR32309">
    <property type="entry name" value="TYROSINE-PROTEIN KINASE"/>
    <property type="match status" value="1"/>
</dbReference>
<keyword evidence="4 7" id="KW-1133">Transmembrane helix</keyword>
<proteinExistence type="predicted"/>
<dbReference type="InterPro" id="IPR014345">
    <property type="entry name" value="XrtA_polysacc_chain"/>
</dbReference>
<dbReference type="EMBL" id="RJVI01000001">
    <property type="protein sequence ID" value="ROR34736.1"/>
    <property type="molecule type" value="Genomic_DNA"/>
</dbReference>
<feature type="transmembrane region" description="Helical" evidence="7">
    <location>
        <begin position="492"/>
        <end position="512"/>
    </location>
</feature>
<dbReference type="InterPro" id="IPR003856">
    <property type="entry name" value="LPS_length_determ_N"/>
</dbReference>
<evidence type="ECO:0000256" key="1">
    <source>
        <dbReference type="ARBA" id="ARBA00004651"/>
    </source>
</evidence>
<accession>A0A3N1Y7D3</accession>
<dbReference type="Proteomes" id="UP000276634">
    <property type="component" value="Unassembled WGS sequence"/>
</dbReference>
<evidence type="ECO:0000256" key="5">
    <source>
        <dbReference type="ARBA" id="ARBA00023136"/>
    </source>
</evidence>
<protein>
    <submittedName>
        <fullName evidence="10">Polysaccharide chain length determinant protein (PEP-CTERM system associated)</fullName>
    </submittedName>
</protein>
<feature type="transmembrane region" description="Helical" evidence="7">
    <location>
        <begin position="24"/>
        <end position="41"/>
    </location>
</feature>
<comment type="subcellular location">
    <subcellularLocation>
        <location evidence="1">Cell membrane</location>
        <topology evidence="1">Multi-pass membrane protein</topology>
    </subcellularLocation>
</comment>
<evidence type="ECO:0000256" key="6">
    <source>
        <dbReference type="SAM" id="Coils"/>
    </source>
</evidence>
<dbReference type="SUPFAM" id="SSF57997">
    <property type="entry name" value="Tropomyosin"/>
    <property type="match status" value="1"/>
</dbReference>
<evidence type="ECO:0000256" key="7">
    <source>
        <dbReference type="SAM" id="Phobius"/>
    </source>
</evidence>
<keyword evidence="2" id="KW-1003">Cell membrane</keyword>
<evidence type="ECO:0000256" key="2">
    <source>
        <dbReference type="ARBA" id="ARBA00022475"/>
    </source>
</evidence>
<feature type="coiled-coil region" evidence="6">
    <location>
        <begin position="171"/>
        <end position="396"/>
    </location>
</feature>
<dbReference type="PANTHER" id="PTHR32309:SF13">
    <property type="entry name" value="FERRIC ENTEROBACTIN TRANSPORT PROTEIN FEPE"/>
    <property type="match status" value="1"/>
</dbReference>
<gene>
    <name evidence="10" type="ORF">EDC57_0640</name>
</gene>
<name>A0A3N1Y7D3_9GAMM</name>
<dbReference type="GO" id="GO:0004713">
    <property type="term" value="F:protein tyrosine kinase activity"/>
    <property type="evidence" value="ECO:0007669"/>
    <property type="project" value="TreeGrafter"/>
</dbReference>
<dbReference type="OrthoDB" id="9795292at2"/>
<feature type="domain" description="Polysaccharide chain length determinant N-terminal" evidence="8">
    <location>
        <begin position="12"/>
        <end position="96"/>
    </location>
</feature>